<protein>
    <submittedName>
        <fullName evidence="3">FAD-dependent pyridine nucleotide-disulfide oxidoreductase</fullName>
    </submittedName>
</protein>
<dbReference type="Gene3D" id="1.10.1060.10">
    <property type="entry name" value="Alpha-helical ferredoxin"/>
    <property type="match status" value="1"/>
</dbReference>
<dbReference type="InterPro" id="IPR009051">
    <property type="entry name" value="Helical_ferredxn"/>
</dbReference>
<evidence type="ECO:0000259" key="2">
    <source>
        <dbReference type="Pfam" id="PF14691"/>
    </source>
</evidence>
<sequence>MSYFTYDQAMEEAARCLLCYEAPCSEACPANTDPAKFIRSIRFNNLKGAAETIRTKNILGGICARVCPYDQLCQKDCVRAELDQSIQIGKLQEFVCDYEKANELEILRTPELKKEKVAIIGSGPAGLAAAGELALSGYQVKVFEKREKVGGWLNYGIPSTKLPPEIVETEIDYIRDLGVEFETNCEVGQDITLADLRAGGYKTFLMALGQPEAKKLELEGNQLAGVKDAVSFLIKAKTQAEKLDVKAKKVVIVGGGNVAVDCALTAKKYGAADVSMVCLENLATMPAAEKELIEAQKHNINIYAGFKPEAIAGEQQVEKFSAFGVENNSKLELEAEQVILAIGQTNVKIKEIEDLKLDQAGFIETNSNFKTNYEDIFAAGDIINTEESVVNAIAEGKEAAKNMMDYLNNKKEKVKVSL</sequence>
<dbReference type="KEGG" id="hpk:Hprae_0435"/>
<accession>E3DNW5</accession>
<dbReference type="AlphaFoldDB" id="E3DNW5"/>
<dbReference type="STRING" id="572479.Hprae_0435"/>
<dbReference type="PANTHER" id="PTHR42783">
    <property type="entry name" value="GLUTAMATE SYNTHASE [NADPH] SMALL CHAIN"/>
    <property type="match status" value="1"/>
</dbReference>
<dbReference type="Pfam" id="PF07992">
    <property type="entry name" value="Pyr_redox_2"/>
    <property type="match status" value="1"/>
</dbReference>
<feature type="domain" description="Dihydroprymidine dehydrogenase" evidence="2">
    <location>
        <begin position="3"/>
        <end position="103"/>
    </location>
</feature>
<dbReference type="GO" id="GO:0051536">
    <property type="term" value="F:iron-sulfur cluster binding"/>
    <property type="evidence" value="ECO:0007669"/>
    <property type="project" value="InterPro"/>
</dbReference>
<dbReference type="GO" id="GO:0016491">
    <property type="term" value="F:oxidoreductase activity"/>
    <property type="evidence" value="ECO:0007669"/>
    <property type="project" value="InterPro"/>
</dbReference>
<dbReference type="PRINTS" id="PR00419">
    <property type="entry name" value="ADXRDTASE"/>
</dbReference>
<evidence type="ECO:0000313" key="4">
    <source>
        <dbReference type="Proteomes" id="UP000006866"/>
    </source>
</evidence>
<dbReference type="RefSeq" id="WP_014552622.1">
    <property type="nucleotide sequence ID" value="NC_017455.1"/>
</dbReference>
<name>E3DNW5_HALPG</name>
<dbReference type="SUPFAM" id="SSF46548">
    <property type="entry name" value="alpha-helical ferredoxin"/>
    <property type="match status" value="1"/>
</dbReference>
<evidence type="ECO:0000313" key="3">
    <source>
        <dbReference type="EMBL" id="ADO76589.1"/>
    </source>
</evidence>
<dbReference type="PATRIC" id="fig|572479.3.peg.441"/>
<organism evidence="3 4">
    <name type="scientific">Halanaerobium praevalens (strain ATCC 33744 / DSM 2228 / GSL)</name>
    <dbReference type="NCBI Taxonomy" id="572479"/>
    <lineage>
        <taxon>Bacteria</taxon>
        <taxon>Bacillati</taxon>
        <taxon>Bacillota</taxon>
        <taxon>Clostridia</taxon>
        <taxon>Halanaerobiales</taxon>
        <taxon>Halanaerobiaceae</taxon>
        <taxon>Halanaerobium</taxon>
    </lineage>
</organism>
<reference evidence="4" key="1">
    <citation type="submission" date="2010-10" db="EMBL/GenBank/DDBJ databases">
        <title>The complete genome of Halanaerobium praevalens DSM 2228.</title>
        <authorList>
            <consortium name="US DOE Joint Genome Institute (JGI-PGF)"/>
            <person name="Lucas S."/>
            <person name="Copeland A."/>
            <person name="Lapidus A."/>
            <person name="Glavina del Rio T."/>
            <person name="Dalin E."/>
            <person name="Tice H."/>
            <person name="Bruce D."/>
            <person name="Goodwin L."/>
            <person name="Pitluck S."/>
            <person name="Kyrpides N."/>
            <person name="Mavromatis K."/>
            <person name="Ivanova N."/>
            <person name="Ovchinnikova G."/>
            <person name="Chertkov O."/>
            <person name="Detter J.C."/>
            <person name="Han C."/>
            <person name="Larimer F."/>
            <person name="Land M."/>
            <person name="Hauser L."/>
            <person name="Markowitz V."/>
            <person name="Cheng J.-F."/>
            <person name="Hugenholtz P."/>
            <person name="Woyke T."/>
            <person name="Wu D."/>
            <person name="Tindall B."/>
            <person name="Pomrenke H.G."/>
            <person name="Brambilla E."/>
            <person name="Klenk H.-P."/>
            <person name="Eisen J.A."/>
        </authorList>
    </citation>
    <scope>NUCLEOTIDE SEQUENCE [LARGE SCALE GENOMIC DNA]</scope>
    <source>
        <strain evidence="4">ATCC 33744 / DSM 2228 / GSL</strain>
    </source>
</reference>
<dbReference type="HOGENOM" id="CLU_000422_3_3_9"/>
<dbReference type="Gene3D" id="3.50.50.60">
    <property type="entry name" value="FAD/NAD(P)-binding domain"/>
    <property type="match status" value="2"/>
</dbReference>
<dbReference type="Proteomes" id="UP000006866">
    <property type="component" value="Chromosome"/>
</dbReference>
<feature type="domain" description="FAD/NAD(P)-binding" evidence="1">
    <location>
        <begin position="116"/>
        <end position="396"/>
    </location>
</feature>
<dbReference type="Pfam" id="PF14691">
    <property type="entry name" value="Fer4_20"/>
    <property type="match status" value="1"/>
</dbReference>
<dbReference type="eggNOG" id="COG0493">
    <property type="taxonomic scope" value="Bacteria"/>
</dbReference>
<dbReference type="InterPro" id="IPR036188">
    <property type="entry name" value="FAD/NAD-bd_sf"/>
</dbReference>
<proteinExistence type="predicted"/>
<gene>
    <name evidence="3" type="ordered locus">Hprae_0435</name>
</gene>
<dbReference type="InterPro" id="IPR028261">
    <property type="entry name" value="DPD_II"/>
</dbReference>
<dbReference type="EMBL" id="CP002175">
    <property type="protein sequence ID" value="ADO76589.1"/>
    <property type="molecule type" value="Genomic_DNA"/>
</dbReference>
<dbReference type="PANTHER" id="PTHR42783:SF3">
    <property type="entry name" value="GLUTAMATE SYNTHASE [NADPH] SMALL CHAIN-RELATED"/>
    <property type="match status" value="1"/>
</dbReference>
<dbReference type="InterPro" id="IPR023753">
    <property type="entry name" value="FAD/NAD-binding_dom"/>
</dbReference>
<reference evidence="3 4" key="2">
    <citation type="journal article" date="2011" name="Stand. Genomic Sci.">
        <title>Complete genome sequence of the extremely halophilic Halanaerobium praevalens type strain (GSL).</title>
        <authorList>
            <person name="Ivanova N."/>
            <person name="Sikorski J."/>
            <person name="Chertkov O."/>
            <person name="Nolan M."/>
            <person name="Lucas S."/>
            <person name="Hammon N."/>
            <person name="Deshpande S."/>
            <person name="Cheng J.F."/>
            <person name="Tapia R."/>
            <person name="Han C."/>
            <person name="Goodwin L."/>
            <person name="Pitluck S."/>
            <person name="Huntemann M."/>
            <person name="Liolios K."/>
            <person name="Pagani I."/>
            <person name="Mavromatis K."/>
            <person name="Ovchinikova G."/>
            <person name="Pati A."/>
            <person name="Chen A."/>
            <person name="Palaniappan K."/>
            <person name="Land M."/>
            <person name="Hauser L."/>
            <person name="Brambilla E.M."/>
            <person name="Kannan K.P."/>
            <person name="Rohde M."/>
            <person name="Tindall B.J."/>
            <person name="Goker M."/>
            <person name="Detter J.C."/>
            <person name="Woyke T."/>
            <person name="Bristow J."/>
            <person name="Eisen J.A."/>
            <person name="Markowitz V."/>
            <person name="Hugenholtz P."/>
            <person name="Kyrpides N.C."/>
            <person name="Klenk H.P."/>
            <person name="Lapidus A."/>
        </authorList>
    </citation>
    <scope>NUCLEOTIDE SEQUENCE [LARGE SCALE GENOMIC DNA]</scope>
    <source>
        <strain evidence="4">ATCC 33744 / DSM 2228 / GSL</strain>
    </source>
</reference>
<dbReference type="OrthoDB" id="9803192at2"/>
<evidence type="ECO:0000259" key="1">
    <source>
        <dbReference type="Pfam" id="PF07992"/>
    </source>
</evidence>
<keyword evidence="4" id="KW-1185">Reference proteome</keyword>
<dbReference type="SUPFAM" id="SSF51971">
    <property type="entry name" value="Nucleotide-binding domain"/>
    <property type="match status" value="1"/>
</dbReference>